<evidence type="ECO:0000256" key="6">
    <source>
        <dbReference type="ARBA" id="ARBA00022490"/>
    </source>
</evidence>
<dbReference type="PROSITE" id="PS51975">
    <property type="entry name" value="RNASE_H_2"/>
    <property type="match status" value="1"/>
</dbReference>
<dbReference type="PANTHER" id="PTHR10954:SF18">
    <property type="entry name" value="RIBONUCLEASE HII"/>
    <property type="match status" value="1"/>
</dbReference>
<evidence type="ECO:0000256" key="4">
    <source>
        <dbReference type="ARBA" id="ARBA00004496"/>
    </source>
</evidence>
<organism evidence="15 16">
    <name type="scientific">Bowdeniella nasicola</name>
    <dbReference type="NCBI Taxonomy" id="208480"/>
    <lineage>
        <taxon>Bacteria</taxon>
        <taxon>Bacillati</taxon>
        <taxon>Actinomycetota</taxon>
        <taxon>Actinomycetes</taxon>
        <taxon>Actinomycetales</taxon>
        <taxon>Actinomycetaceae</taxon>
        <taxon>Bowdeniella</taxon>
    </lineage>
</organism>
<name>A0A1H4CXJ1_9ACTO</name>
<dbReference type="InterPro" id="IPR001352">
    <property type="entry name" value="RNase_HII/HIII"/>
</dbReference>
<comment type="cofactor">
    <cofactor evidence="2">
        <name>Mg(2+)</name>
        <dbReference type="ChEBI" id="CHEBI:18420"/>
    </cofactor>
</comment>
<keyword evidence="7 12" id="KW-0540">Nuclease</keyword>
<dbReference type="GO" id="GO:0005737">
    <property type="term" value="C:cytoplasm"/>
    <property type="evidence" value="ECO:0007669"/>
    <property type="project" value="UniProtKB-SubCell"/>
</dbReference>
<accession>A0A1H4CXJ1</accession>
<dbReference type="AlphaFoldDB" id="A0A1H4CXJ1"/>
<evidence type="ECO:0000256" key="3">
    <source>
        <dbReference type="ARBA" id="ARBA00004065"/>
    </source>
</evidence>
<evidence type="ECO:0000313" key="15">
    <source>
        <dbReference type="EMBL" id="SEA65030.1"/>
    </source>
</evidence>
<feature type="domain" description="RNase H type-2" evidence="14">
    <location>
        <begin position="20"/>
        <end position="227"/>
    </location>
</feature>
<comment type="similarity">
    <text evidence="5 13">Belongs to the RNase HII family.</text>
</comment>
<dbReference type="InterPro" id="IPR024567">
    <property type="entry name" value="RNase_HII/HIII_dom"/>
</dbReference>
<reference evidence="16" key="1">
    <citation type="submission" date="2016-10" db="EMBL/GenBank/DDBJ databases">
        <authorList>
            <person name="Varghese N."/>
            <person name="Submissions S."/>
        </authorList>
    </citation>
    <scope>NUCLEOTIDE SEQUENCE [LARGE SCALE GENOMIC DNA]</scope>
    <source>
        <strain evidence="16">KPR-1</strain>
    </source>
</reference>
<sequence>MSQLRSATRDLETELLAGARWVIGIDEVGRGALAGPVSVGVCVVDADTRRPPEGLTDSKLLTPTRREAMVAELASWGAARAVGHASPAEIDAVGIIAALRLAALRALAVAAQGLGGEDACAAACAIILDGSHNWLVPTLDLFTPTETHAWCQAPVTMRVKADQQCAVVAAASVLAKVERDRIMVEYPDPGYGFAAHKGYAAAVHREALQRLGPSNFHRRSWRLLPTP</sequence>
<keyword evidence="10 12" id="KW-0378">Hydrolase</keyword>
<dbReference type="InterPro" id="IPR036397">
    <property type="entry name" value="RNaseH_sf"/>
</dbReference>
<feature type="binding site" evidence="12">
    <location>
        <position position="129"/>
    </location>
    <ligand>
        <name>a divalent metal cation</name>
        <dbReference type="ChEBI" id="CHEBI:60240"/>
    </ligand>
</feature>
<evidence type="ECO:0000256" key="5">
    <source>
        <dbReference type="ARBA" id="ARBA00007383"/>
    </source>
</evidence>
<dbReference type="GO" id="GO:0046872">
    <property type="term" value="F:metal ion binding"/>
    <property type="evidence" value="ECO:0007669"/>
    <property type="project" value="UniProtKB-KW"/>
</dbReference>
<dbReference type="NCBIfam" id="NF000595">
    <property type="entry name" value="PRK00015.1-3"/>
    <property type="match status" value="1"/>
</dbReference>
<dbReference type="InterPro" id="IPR022898">
    <property type="entry name" value="RNase_HII"/>
</dbReference>
<keyword evidence="11" id="KW-0464">Manganese</keyword>
<dbReference type="PANTHER" id="PTHR10954">
    <property type="entry name" value="RIBONUCLEASE H2 SUBUNIT A"/>
    <property type="match status" value="1"/>
</dbReference>
<feature type="binding site" evidence="12">
    <location>
        <position position="27"/>
    </location>
    <ligand>
        <name>a divalent metal cation</name>
        <dbReference type="ChEBI" id="CHEBI:60240"/>
    </ligand>
</feature>
<evidence type="ECO:0000256" key="10">
    <source>
        <dbReference type="ARBA" id="ARBA00022801"/>
    </source>
</evidence>
<comment type="subcellular location">
    <subcellularLocation>
        <location evidence="4">Cytoplasm</location>
    </subcellularLocation>
</comment>
<dbReference type="CDD" id="cd07182">
    <property type="entry name" value="RNase_HII_bacteria_HII_like"/>
    <property type="match status" value="1"/>
</dbReference>
<dbReference type="RefSeq" id="WP_092565626.1">
    <property type="nucleotide sequence ID" value="NZ_FNQV01000014.1"/>
</dbReference>
<dbReference type="GO" id="GO:0003723">
    <property type="term" value="F:RNA binding"/>
    <property type="evidence" value="ECO:0007669"/>
    <property type="project" value="UniProtKB-UniRule"/>
</dbReference>
<dbReference type="EC" id="3.1.26.4" evidence="13"/>
<dbReference type="GO" id="GO:0006298">
    <property type="term" value="P:mismatch repair"/>
    <property type="evidence" value="ECO:0007669"/>
    <property type="project" value="TreeGrafter"/>
</dbReference>
<evidence type="ECO:0000256" key="12">
    <source>
        <dbReference type="PROSITE-ProRule" id="PRU01319"/>
    </source>
</evidence>
<evidence type="ECO:0000256" key="13">
    <source>
        <dbReference type="RuleBase" id="RU003515"/>
    </source>
</evidence>
<keyword evidence="9 12" id="KW-0255">Endonuclease</keyword>
<evidence type="ECO:0000256" key="11">
    <source>
        <dbReference type="ARBA" id="ARBA00023211"/>
    </source>
</evidence>
<dbReference type="InterPro" id="IPR012337">
    <property type="entry name" value="RNaseH-like_sf"/>
</dbReference>
<comment type="catalytic activity">
    <reaction evidence="1 12 13">
        <text>Endonucleolytic cleavage to 5'-phosphomonoester.</text>
        <dbReference type="EC" id="3.1.26.4"/>
    </reaction>
</comment>
<evidence type="ECO:0000256" key="8">
    <source>
        <dbReference type="ARBA" id="ARBA00022723"/>
    </source>
</evidence>
<evidence type="ECO:0000256" key="7">
    <source>
        <dbReference type="ARBA" id="ARBA00022722"/>
    </source>
</evidence>
<dbReference type="GO" id="GO:0004523">
    <property type="term" value="F:RNA-DNA hybrid ribonuclease activity"/>
    <property type="evidence" value="ECO:0007669"/>
    <property type="project" value="UniProtKB-UniRule"/>
</dbReference>
<dbReference type="Gene3D" id="3.30.420.10">
    <property type="entry name" value="Ribonuclease H-like superfamily/Ribonuclease H"/>
    <property type="match status" value="1"/>
</dbReference>
<comment type="cofactor">
    <cofactor evidence="12">
        <name>Mn(2+)</name>
        <dbReference type="ChEBI" id="CHEBI:29035"/>
    </cofactor>
    <cofactor evidence="12">
        <name>Mg(2+)</name>
        <dbReference type="ChEBI" id="CHEBI:18420"/>
    </cofactor>
    <text evidence="12">Manganese or magnesium. Binds 1 divalent metal ion per monomer in the absence of substrate. May bind a second metal ion after substrate binding.</text>
</comment>
<feature type="binding site" evidence="12">
    <location>
        <position position="26"/>
    </location>
    <ligand>
        <name>a divalent metal cation</name>
        <dbReference type="ChEBI" id="CHEBI:60240"/>
    </ligand>
</feature>
<dbReference type="GO" id="GO:0043137">
    <property type="term" value="P:DNA replication, removal of RNA primer"/>
    <property type="evidence" value="ECO:0007669"/>
    <property type="project" value="TreeGrafter"/>
</dbReference>
<evidence type="ECO:0000256" key="2">
    <source>
        <dbReference type="ARBA" id="ARBA00001946"/>
    </source>
</evidence>
<evidence type="ECO:0000313" key="16">
    <source>
        <dbReference type="Proteomes" id="UP000199288"/>
    </source>
</evidence>
<evidence type="ECO:0000256" key="1">
    <source>
        <dbReference type="ARBA" id="ARBA00000077"/>
    </source>
</evidence>
<comment type="function">
    <text evidence="3 13">Endonuclease that specifically degrades the RNA of RNA-DNA hybrids.</text>
</comment>
<evidence type="ECO:0000256" key="9">
    <source>
        <dbReference type="ARBA" id="ARBA00022759"/>
    </source>
</evidence>
<keyword evidence="6" id="KW-0963">Cytoplasm</keyword>
<dbReference type="Proteomes" id="UP000199288">
    <property type="component" value="Unassembled WGS sequence"/>
</dbReference>
<dbReference type="EMBL" id="FNQV01000014">
    <property type="protein sequence ID" value="SEA65030.1"/>
    <property type="molecule type" value="Genomic_DNA"/>
</dbReference>
<gene>
    <name evidence="15" type="ORF">SAMN02910418_02080</name>
</gene>
<keyword evidence="8 12" id="KW-0479">Metal-binding</keyword>
<dbReference type="SUPFAM" id="SSF53098">
    <property type="entry name" value="Ribonuclease H-like"/>
    <property type="match status" value="1"/>
</dbReference>
<dbReference type="GO" id="GO:0032299">
    <property type="term" value="C:ribonuclease H2 complex"/>
    <property type="evidence" value="ECO:0007669"/>
    <property type="project" value="TreeGrafter"/>
</dbReference>
<dbReference type="Pfam" id="PF01351">
    <property type="entry name" value="RNase_HII"/>
    <property type="match status" value="1"/>
</dbReference>
<keyword evidence="16" id="KW-1185">Reference proteome</keyword>
<protein>
    <recommendedName>
        <fullName evidence="13">Ribonuclease</fullName>
        <ecNumber evidence="13">3.1.26.4</ecNumber>
    </recommendedName>
</protein>
<proteinExistence type="inferred from homology"/>
<dbReference type="OrthoDB" id="9803420at2"/>
<evidence type="ECO:0000259" key="14">
    <source>
        <dbReference type="PROSITE" id="PS51975"/>
    </source>
</evidence>